<keyword evidence="2" id="KW-1185">Reference proteome</keyword>
<name>A0AAE6IQL7_9ABAC</name>
<accession>A0AAE6IQL7</accession>
<proteinExistence type="predicted"/>
<dbReference type="GeneID" id="80538099"/>
<dbReference type="KEGG" id="vg:80538099"/>
<evidence type="ECO:0000313" key="2">
    <source>
        <dbReference type="Proteomes" id="UP000830719"/>
    </source>
</evidence>
<dbReference type="RefSeq" id="YP_010799631.1">
    <property type="nucleotide sequence ID" value="NC_076682.1"/>
</dbReference>
<organism evidence="1 2">
    <name type="scientific">Rachiplusia nu nucleopolyhedrovirus</name>
    <dbReference type="NCBI Taxonomy" id="2605775"/>
    <lineage>
        <taxon>Viruses</taxon>
        <taxon>Viruses incertae sedis</taxon>
        <taxon>Naldaviricetes</taxon>
        <taxon>Lefavirales</taxon>
        <taxon>Baculoviridae</taxon>
        <taxon>Alphabaculovirus</taxon>
        <taxon>Alphabaculovirus ranus</taxon>
    </lineage>
</organism>
<sequence>MLDAKLHTMSSGKGTLKIFSTRKNTGFKIQSRGTGLKRRVDQYNQIVYCVNCRFTAPLSASYEHFIWLHEKYNHIIGGNSPCSYKITNSDEEDEDEIIHQGSKLIKCIDEDKTCRNN</sequence>
<dbReference type="Proteomes" id="UP000830719">
    <property type="component" value="Segment"/>
</dbReference>
<evidence type="ECO:0000313" key="1">
    <source>
        <dbReference type="EMBL" id="QEI03598.1"/>
    </source>
</evidence>
<reference evidence="1" key="1">
    <citation type="submission" date="2019-01" db="EMBL/GenBank/DDBJ databases">
        <authorList>
            <person name="Trentin L.B."/>
            <person name="Santos E.R."/>
            <person name="Silva L.A."/>
            <person name="Sosa-Gomez D.R."/>
            <person name="Ribeiro B.M."/>
            <person name="Ardisson-Araujo D.M.P."/>
        </authorList>
    </citation>
    <scope>NUCLEOTIDE SEQUENCE</scope>
    <source>
        <strain evidence="1">VPN54</strain>
    </source>
</reference>
<protein>
    <submittedName>
        <fullName evidence="1">Uncharacterized protein</fullName>
    </submittedName>
</protein>
<dbReference type="EMBL" id="MK419956">
    <property type="protein sequence ID" value="QEI03598.1"/>
    <property type="molecule type" value="Genomic_DNA"/>
</dbReference>